<dbReference type="EMBL" id="NEDP02005577">
    <property type="protein sequence ID" value="OWF37878.1"/>
    <property type="molecule type" value="Genomic_DNA"/>
</dbReference>
<comment type="similarity">
    <text evidence="2">Belongs to the small GTPase superfamily. Rab family.</text>
</comment>
<dbReference type="STRING" id="6573.A0A210PN19"/>
<dbReference type="PROSITE" id="PS51421">
    <property type="entry name" value="RAS"/>
    <property type="match status" value="1"/>
</dbReference>
<dbReference type="GO" id="GO:0005525">
    <property type="term" value="F:GTP binding"/>
    <property type="evidence" value="ECO:0007669"/>
    <property type="project" value="UniProtKB-KW"/>
</dbReference>
<dbReference type="OrthoDB" id="265044at2759"/>
<accession>A0A210PN19</accession>
<name>A0A210PN19_MIZYE</name>
<dbReference type="PROSITE" id="PS51419">
    <property type="entry name" value="RAB"/>
    <property type="match status" value="1"/>
</dbReference>
<dbReference type="NCBIfam" id="TIGR00231">
    <property type="entry name" value="small_GTP"/>
    <property type="match status" value="1"/>
</dbReference>
<keyword evidence="7" id="KW-0966">Cell projection</keyword>
<protein>
    <submittedName>
        <fullName evidence="8">Intraflagellar transport protein 27-like</fullName>
    </submittedName>
</protein>
<dbReference type="SMART" id="SM00173">
    <property type="entry name" value="RAS"/>
    <property type="match status" value="1"/>
</dbReference>
<dbReference type="FunFam" id="3.40.50.300:FF:001684">
    <property type="entry name" value="Intraflagellar transport 27 homolog (Chlamydomonas)"/>
    <property type="match status" value="1"/>
</dbReference>
<evidence type="ECO:0000313" key="9">
    <source>
        <dbReference type="Proteomes" id="UP000242188"/>
    </source>
</evidence>
<organism evidence="8 9">
    <name type="scientific">Mizuhopecten yessoensis</name>
    <name type="common">Japanese scallop</name>
    <name type="synonym">Patinopecten yessoensis</name>
    <dbReference type="NCBI Taxonomy" id="6573"/>
    <lineage>
        <taxon>Eukaryota</taxon>
        <taxon>Metazoa</taxon>
        <taxon>Spiralia</taxon>
        <taxon>Lophotrochozoa</taxon>
        <taxon>Mollusca</taxon>
        <taxon>Bivalvia</taxon>
        <taxon>Autobranchia</taxon>
        <taxon>Pteriomorphia</taxon>
        <taxon>Pectinida</taxon>
        <taxon>Pectinoidea</taxon>
        <taxon>Pectinidae</taxon>
        <taxon>Mizuhopecten</taxon>
    </lineage>
</organism>
<dbReference type="PROSITE" id="PS51420">
    <property type="entry name" value="RHO"/>
    <property type="match status" value="1"/>
</dbReference>
<evidence type="ECO:0000256" key="1">
    <source>
        <dbReference type="ARBA" id="ARBA00004230"/>
    </source>
</evidence>
<dbReference type="InterPro" id="IPR005225">
    <property type="entry name" value="Small_GTP-bd"/>
</dbReference>
<dbReference type="PANTHER" id="PTHR47977">
    <property type="entry name" value="RAS-RELATED PROTEIN RAB"/>
    <property type="match status" value="1"/>
</dbReference>
<sequence length="187" mass="21297">MPVTLRAKCVIVGDTTVGKSSISQMFHSDGSHFAKNYTMTAGVELLVKSVNIPETRDSVELFLYDSAGKEIFSDYVKKFWDHPSVIIIVFDVTSETSFSSCAKWLERVRSEKPDVHMPGVLIGNKIDLEQRQVISPKAATHFAESNGLKYFECSSKEFQNVEAPFYYLANEFYKLYQERVEHFKTLS</sequence>
<reference evidence="8 9" key="1">
    <citation type="journal article" date="2017" name="Nat. Ecol. Evol.">
        <title>Scallop genome provides insights into evolution of bilaterian karyotype and development.</title>
        <authorList>
            <person name="Wang S."/>
            <person name="Zhang J."/>
            <person name="Jiao W."/>
            <person name="Li J."/>
            <person name="Xun X."/>
            <person name="Sun Y."/>
            <person name="Guo X."/>
            <person name="Huan P."/>
            <person name="Dong B."/>
            <person name="Zhang L."/>
            <person name="Hu X."/>
            <person name="Sun X."/>
            <person name="Wang J."/>
            <person name="Zhao C."/>
            <person name="Wang Y."/>
            <person name="Wang D."/>
            <person name="Huang X."/>
            <person name="Wang R."/>
            <person name="Lv J."/>
            <person name="Li Y."/>
            <person name="Zhang Z."/>
            <person name="Liu B."/>
            <person name="Lu W."/>
            <person name="Hui Y."/>
            <person name="Liang J."/>
            <person name="Zhou Z."/>
            <person name="Hou R."/>
            <person name="Li X."/>
            <person name="Liu Y."/>
            <person name="Li H."/>
            <person name="Ning X."/>
            <person name="Lin Y."/>
            <person name="Zhao L."/>
            <person name="Xing Q."/>
            <person name="Dou J."/>
            <person name="Li Y."/>
            <person name="Mao J."/>
            <person name="Guo H."/>
            <person name="Dou H."/>
            <person name="Li T."/>
            <person name="Mu C."/>
            <person name="Jiang W."/>
            <person name="Fu Q."/>
            <person name="Fu X."/>
            <person name="Miao Y."/>
            <person name="Liu J."/>
            <person name="Yu Q."/>
            <person name="Li R."/>
            <person name="Liao H."/>
            <person name="Li X."/>
            <person name="Kong Y."/>
            <person name="Jiang Z."/>
            <person name="Chourrout D."/>
            <person name="Li R."/>
            <person name="Bao Z."/>
        </authorList>
    </citation>
    <scope>NUCLEOTIDE SEQUENCE [LARGE SCALE GENOMIC DNA]</scope>
    <source>
        <strain evidence="8 9">PY_sf001</strain>
    </source>
</reference>
<dbReference type="SMART" id="SM00176">
    <property type="entry name" value="RAN"/>
    <property type="match status" value="1"/>
</dbReference>
<dbReference type="AlphaFoldDB" id="A0A210PN19"/>
<dbReference type="Gene3D" id="3.40.50.300">
    <property type="entry name" value="P-loop containing nucleotide triphosphate hydrolases"/>
    <property type="match status" value="1"/>
</dbReference>
<dbReference type="InterPro" id="IPR027417">
    <property type="entry name" value="P-loop_NTPase"/>
</dbReference>
<comment type="subcellular location">
    <subcellularLocation>
        <location evidence="1">Cell projection</location>
        <location evidence="1">Cilium</location>
        <location evidence="1">Flagellum</location>
    </subcellularLocation>
</comment>
<proteinExistence type="inferred from homology"/>
<dbReference type="GO" id="GO:0030990">
    <property type="term" value="C:intraciliary transport particle"/>
    <property type="evidence" value="ECO:0007669"/>
    <property type="project" value="UniProtKB-ARBA"/>
</dbReference>
<evidence type="ECO:0000256" key="2">
    <source>
        <dbReference type="ARBA" id="ARBA00006270"/>
    </source>
</evidence>
<dbReference type="Proteomes" id="UP000242188">
    <property type="component" value="Unassembled WGS sequence"/>
</dbReference>
<dbReference type="GO" id="GO:0031514">
    <property type="term" value="C:motile cilium"/>
    <property type="evidence" value="ECO:0007669"/>
    <property type="project" value="UniProtKB-SubCell"/>
</dbReference>
<evidence type="ECO:0000256" key="6">
    <source>
        <dbReference type="ARBA" id="ARBA00023134"/>
    </source>
</evidence>
<dbReference type="InterPro" id="IPR001806">
    <property type="entry name" value="Small_GTPase"/>
</dbReference>
<dbReference type="InterPro" id="IPR050227">
    <property type="entry name" value="Rab"/>
</dbReference>
<evidence type="ECO:0000256" key="5">
    <source>
        <dbReference type="ARBA" id="ARBA00023069"/>
    </source>
</evidence>
<comment type="caution">
    <text evidence="8">The sequence shown here is derived from an EMBL/GenBank/DDBJ whole genome shotgun (WGS) entry which is preliminary data.</text>
</comment>
<keyword evidence="5" id="KW-0969">Cilium</keyword>
<dbReference type="SUPFAM" id="SSF52540">
    <property type="entry name" value="P-loop containing nucleoside triphosphate hydrolases"/>
    <property type="match status" value="1"/>
</dbReference>
<keyword evidence="6" id="KW-0342">GTP-binding</keyword>
<evidence type="ECO:0000256" key="3">
    <source>
        <dbReference type="ARBA" id="ARBA00022741"/>
    </source>
</evidence>
<keyword evidence="4 8" id="KW-0282">Flagellum</keyword>
<dbReference type="GO" id="GO:0003924">
    <property type="term" value="F:GTPase activity"/>
    <property type="evidence" value="ECO:0007669"/>
    <property type="project" value="InterPro"/>
</dbReference>
<keyword evidence="9" id="KW-1185">Reference proteome</keyword>
<dbReference type="Pfam" id="PF00071">
    <property type="entry name" value="Ras"/>
    <property type="match status" value="1"/>
</dbReference>
<dbReference type="SMART" id="SM00174">
    <property type="entry name" value="RHO"/>
    <property type="match status" value="1"/>
</dbReference>
<gene>
    <name evidence="8" type="ORF">KP79_PYT05558</name>
</gene>
<dbReference type="PRINTS" id="PR00449">
    <property type="entry name" value="RASTRNSFRMNG"/>
</dbReference>
<dbReference type="SMART" id="SM00175">
    <property type="entry name" value="RAB"/>
    <property type="match status" value="1"/>
</dbReference>
<evidence type="ECO:0000256" key="4">
    <source>
        <dbReference type="ARBA" id="ARBA00022846"/>
    </source>
</evidence>
<keyword evidence="3" id="KW-0547">Nucleotide-binding</keyword>
<evidence type="ECO:0000313" key="8">
    <source>
        <dbReference type="EMBL" id="OWF37878.1"/>
    </source>
</evidence>
<evidence type="ECO:0000256" key="7">
    <source>
        <dbReference type="ARBA" id="ARBA00023273"/>
    </source>
</evidence>